<feature type="domain" description="DUF4283" evidence="2">
    <location>
        <begin position="37"/>
        <end position="108"/>
    </location>
</feature>
<protein>
    <submittedName>
        <fullName evidence="4">Uncharacterized protein LOC108993515</fullName>
    </submittedName>
</protein>
<dbReference type="RefSeq" id="XP_018824011.1">
    <property type="nucleotide sequence ID" value="XM_018968466.1"/>
</dbReference>
<keyword evidence="3" id="KW-1185">Reference proteome</keyword>
<organism evidence="3 4">
    <name type="scientific">Juglans regia</name>
    <name type="common">English walnut</name>
    <dbReference type="NCBI Taxonomy" id="51240"/>
    <lineage>
        <taxon>Eukaryota</taxon>
        <taxon>Viridiplantae</taxon>
        <taxon>Streptophyta</taxon>
        <taxon>Embryophyta</taxon>
        <taxon>Tracheophyta</taxon>
        <taxon>Spermatophyta</taxon>
        <taxon>Magnoliopsida</taxon>
        <taxon>eudicotyledons</taxon>
        <taxon>Gunneridae</taxon>
        <taxon>Pentapetalae</taxon>
        <taxon>rosids</taxon>
        <taxon>fabids</taxon>
        <taxon>Fagales</taxon>
        <taxon>Juglandaceae</taxon>
        <taxon>Juglans</taxon>
    </lineage>
</organism>
<reference evidence="4" key="1">
    <citation type="submission" date="2025-08" db="UniProtKB">
        <authorList>
            <consortium name="RefSeq"/>
        </authorList>
    </citation>
    <scope>IDENTIFICATION</scope>
    <source>
        <tissue evidence="4">Leaves</tissue>
    </source>
</reference>
<evidence type="ECO:0000259" key="2">
    <source>
        <dbReference type="Pfam" id="PF14111"/>
    </source>
</evidence>
<dbReference type="PANTHER" id="PTHR31286:SF62">
    <property type="entry name" value="ZINC FINGER, CCHC-TYPE-LIKE PROTEIN"/>
    <property type="match status" value="1"/>
</dbReference>
<dbReference type="Pfam" id="PF14111">
    <property type="entry name" value="DUF4283"/>
    <property type="match status" value="1"/>
</dbReference>
<evidence type="ECO:0000313" key="3">
    <source>
        <dbReference type="Proteomes" id="UP000235220"/>
    </source>
</evidence>
<dbReference type="OrthoDB" id="1705899at2759"/>
<sequence length="282" mass="31804">MEKIHEIWENFQLNEEEGEAIDIEWEGILEVLHKGDRSLISKILSDRQIGKNIVESTMAKVWRLSKPATFAEMGRNIFVITFANHADKNRVESGRPWFFYGHMFVMKAFDGYTPLNKMSFDVATLWVQFHNLSLIGTSLECGEKMGRSLGVVEEVEVDGDDVGWGMFLRVKVLLDLKKPLARGRTITLQGVKTWIPIKYEKLLCFSMQCGRIIQEEEGCPVSVSMESSSRQFGSWLRADSGGRRSRVSSQTWNSSEARRSPTGKGKAMAAEGGAKTAINVMQ</sequence>
<proteinExistence type="predicted"/>
<dbReference type="Gramene" id="Jr11_07140_p1">
    <property type="protein sequence ID" value="cds.Jr11_07140_p1"/>
    <property type="gene ID" value="Jr11_07140"/>
</dbReference>
<evidence type="ECO:0000313" key="4">
    <source>
        <dbReference type="RefSeq" id="XP_018824011.1"/>
    </source>
</evidence>
<feature type="region of interest" description="Disordered" evidence="1">
    <location>
        <begin position="236"/>
        <end position="282"/>
    </location>
</feature>
<name>A0A2I4EX84_JUGRE</name>
<accession>A0A2I4EX84</accession>
<dbReference type="Proteomes" id="UP000235220">
    <property type="component" value="Chromosome 11"/>
</dbReference>
<dbReference type="GeneID" id="108993515"/>
<evidence type="ECO:0000256" key="1">
    <source>
        <dbReference type="SAM" id="MobiDB-lite"/>
    </source>
</evidence>
<dbReference type="PANTHER" id="PTHR31286">
    <property type="entry name" value="GLYCINE-RICH CELL WALL STRUCTURAL PROTEIN 1.8-LIKE"/>
    <property type="match status" value="1"/>
</dbReference>
<gene>
    <name evidence="4" type="primary">LOC108993515</name>
</gene>
<dbReference type="InterPro" id="IPR025558">
    <property type="entry name" value="DUF4283"/>
</dbReference>
<dbReference type="KEGG" id="jre:108993515"/>
<dbReference type="AlphaFoldDB" id="A0A2I4EX84"/>
<feature type="compositionally biased region" description="Low complexity" evidence="1">
    <location>
        <begin position="263"/>
        <end position="275"/>
    </location>
</feature>
<dbReference type="InterPro" id="IPR040256">
    <property type="entry name" value="At4g02000-like"/>
</dbReference>